<comment type="caution">
    <text evidence="1">The sequence shown here is derived from an EMBL/GenBank/DDBJ whole genome shotgun (WGS) entry which is preliminary data.</text>
</comment>
<proteinExistence type="predicted"/>
<sequence>VMTMMLRGCVWNRAFGTFEVRALNRRTLSPGDYIGMEKYAPIRKTDVLPLLRKLRSERRLLIGPHVSFCFENYDTMWIQAHEMVHVEKGNEKQFAEECESYGPLVPDGSSLSGCLLIEIDNPVVRAKKLREYGHIENHVFWDFGDGNRVQASPLNEERTTPDGKTSAVHFLKFTFSEQALNSLFKDAKQMITIEHPKYAHSTALSEVTLAALRHDVDQSRSAQ</sequence>
<reference evidence="1" key="1">
    <citation type="submission" date="2019-09" db="EMBL/GenBank/DDBJ databases">
        <title>The Mitochondrial Proteome of the Jakobid, Andalucia godoyi, a Protist With the Most Gene-Rich and Bacteria-Like Mitochondrial Genome.</title>
        <authorList>
            <person name="Gray M.W."/>
            <person name="Burger G."/>
            <person name="Derelle R."/>
            <person name="Klimes V."/>
            <person name="Leger M."/>
            <person name="Sarrasin M."/>
            <person name="Vlcek C."/>
            <person name="Roger A.J."/>
            <person name="Elias M."/>
            <person name="Lang B.F."/>
        </authorList>
    </citation>
    <scope>NUCLEOTIDE SEQUENCE</scope>
    <source>
        <strain evidence="1">And28</strain>
    </source>
</reference>
<evidence type="ECO:0000313" key="1">
    <source>
        <dbReference type="EMBL" id="KAF0852330.1"/>
    </source>
</evidence>
<protein>
    <submittedName>
        <fullName evidence="1">Mitochondrial DUF3501 domain-containing protein</fullName>
    </submittedName>
</protein>
<feature type="non-terminal residue" evidence="1">
    <location>
        <position position="1"/>
    </location>
</feature>
<accession>A0A8K0F2J0</accession>
<keyword evidence="2" id="KW-1185">Reference proteome</keyword>
<dbReference type="Proteomes" id="UP000799049">
    <property type="component" value="Unassembled WGS sequence"/>
</dbReference>
<organism evidence="1 2">
    <name type="scientific">Andalucia godoyi</name>
    <name type="common">Flagellate</name>
    <dbReference type="NCBI Taxonomy" id="505711"/>
    <lineage>
        <taxon>Eukaryota</taxon>
        <taxon>Discoba</taxon>
        <taxon>Jakobida</taxon>
        <taxon>Andalucina</taxon>
        <taxon>Andaluciidae</taxon>
        <taxon>Andalucia</taxon>
    </lineage>
</organism>
<evidence type="ECO:0000313" key="2">
    <source>
        <dbReference type="Proteomes" id="UP000799049"/>
    </source>
</evidence>
<name>A0A8K0F2J0_ANDGO</name>
<gene>
    <name evidence="1" type="ORF">ANDGO_07691</name>
</gene>
<dbReference type="AlphaFoldDB" id="A0A8K0F2J0"/>
<dbReference type="InterPro" id="IPR021890">
    <property type="entry name" value="DUF3501"/>
</dbReference>
<dbReference type="EMBL" id="VRVR01000044">
    <property type="protein sequence ID" value="KAF0852330.1"/>
    <property type="molecule type" value="Genomic_DNA"/>
</dbReference>
<dbReference type="Pfam" id="PF12007">
    <property type="entry name" value="DUF3501"/>
    <property type="match status" value="1"/>
</dbReference>